<dbReference type="HOGENOM" id="CLU_692972_0_0_1"/>
<reference evidence="1 2" key="1">
    <citation type="submission" date="2014-04" db="EMBL/GenBank/DDBJ databases">
        <authorList>
            <consortium name="DOE Joint Genome Institute"/>
            <person name="Kuo A."/>
            <person name="Girlanda M."/>
            <person name="Perotto S."/>
            <person name="Kohler A."/>
            <person name="Nagy L.G."/>
            <person name="Floudas D."/>
            <person name="Copeland A."/>
            <person name="Barry K.W."/>
            <person name="Cichocki N."/>
            <person name="Veneault-Fourrey C."/>
            <person name="LaButti K."/>
            <person name="Lindquist E.A."/>
            <person name="Lipzen A."/>
            <person name="Lundell T."/>
            <person name="Morin E."/>
            <person name="Murat C."/>
            <person name="Sun H."/>
            <person name="Tunlid A."/>
            <person name="Henrissat B."/>
            <person name="Grigoriev I.V."/>
            <person name="Hibbett D.S."/>
            <person name="Martin F."/>
            <person name="Nordberg H.P."/>
            <person name="Cantor M.N."/>
            <person name="Hua S.X."/>
        </authorList>
    </citation>
    <scope>NUCLEOTIDE SEQUENCE [LARGE SCALE GENOMIC DNA]</scope>
    <source>
        <strain evidence="1 2">MUT 4182</strain>
    </source>
</reference>
<evidence type="ECO:0000313" key="2">
    <source>
        <dbReference type="Proteomes" id="UP000054248"/>
    </source>
</evidence>
<dbReference type="AlphaFoldDB" id="A0A0C3LQ61"/>
<evidence type="ECO:0000313" key="1">
    <source>
        <dbReference type="EMBL" id="KIO23557.1"/>
    </source>
</evidence>
<protein>
    <submittedName>
        <fullName evidence="1">Uncharacterized protein</fullName>
    </submittedName>
</protein>
<accession>A0A0C3LQ61</accession>
<dbReference type="Proteomes" id="UP000054248">
    <property type="component" value="Unassembled WGS sequence"/>
</dbReference>
<reference evidence="2" key="2">
    <citation type="submission" date="2015-01" db="EMBL/GenBank/DDBJ databases">
        <title>Evolutionary Origins and Diversification of the Mycorrhizal Mutualists.</title>
        <authorList>
            <consortium name="DOE Joint Genome Institute"/>
            <consortium name="Mycorrhizal Genomics Consortium"/>
            <person name="Kohler A."/>
            <person name="Kuo A."/>
            <person name="Nagy L.G."/>
            <person name="Floudas D."/>
            <person name="Copeland A."/>
            <person name="Barry K.W."/>
            <person name="Cichocki N."/>
            <person name="Veneault-Fourrey C."/>
            <person name="LaButti K."/>
            <person name="Lindquist E.A."/>
            <person name="Lipzen A."/>
            <person name="Lundell T."/>
            <person name="Morin E."/>
            <person name="Murat C."/>
            <person name="Riley R."/>
            <person name="Ohm R."/>
            <person name="Sun H."/>
            <person name="Tunlid A."/>
            <person name="Henrissat B."/>
            <person name="Grigoriev I.V."/>
            <person name="Hibbett D.S."/>
            <person name="Martin F."/>
        </authorList>
    </citation>
    <scope>NUCLEOTIDE SEQUENCE [LARGE SCALE GENOMIC DNA]</scope>
    <source>
        <strain evidence="2">MUT 4182</strain>
    </source>
</reference>
<organism evidence="1 2">
    <name type="scientific">Tulasnella calospora MUT 4182</name>
    <dbReference type="NCBI Taxonomy" id="1051891"/>
    <lineage>
        <taxon>Eukaryota</taxon>
        <taxon>Fungi</taxon>
        <taxon>Dikarya</taxon>
        <taxon>Basidiomycota</taxon>
        <taxon>Agaricomycotina</taxon>
        <taxon>Agaricomycetes</taxon>
        <taxon>Cantharellales</taxon>
        <taxon>Tulasnellaceae</taxon>
        <taxon>Tulasnella</taxon>
    </lineage>
</organism>
<gene>
    <name evidence="1" type="ORF">M407DRAFT_214463</name>
</gene>
<name>A0A0C3LQ61_9AGAM</name>
<proteinExistence type="predicted"/>
<dbReference type="EMBL" id="KN823082">
    <property type="protein sequence ID" value="KIO23557.1"/>
    <property type="molecule type" value="Genomic_DNA"/>
</dbReference>
<keyword evidence="2" id="KW-1185">Reference proteome</keyword>
<dbReference type="OrthoDB" id="1262810at2759"/>
<sequence length="398" mass="45127">MLDAEGMRELLRSYSDPITPARQKPTNDRQREWHGRLLTFLARPTPPVKLEDLANLPLLPTVGRDISISLDYANEDSVWWRSITEAGSLTTIILQLGIVSVDNLPGELLKMETIDLARILKLLARFEYELQRLHERVNQADWTNFVRYFKAWVQPSLLSHLSGTDFRMLTSLPLFEGRRGSENLPFVSSSQVLMMPSGVSLRDVARYLPNDTIFATPSTELMAILRRGNDQHRILSFGDLLGRLQIPEHLPEGTDAEFTTLLRLVTTYRIAPYHGRLVPDMNRVVRRADQMFDNRVELFSTAYENRPELFVHPNFRPLVEGQEIQAHRGMLAAVVPHFMTAFAGDFQESTVKAADGEHPEYRLPRDAGTSAFAIKAVVAGTSPHPHARQAKVNHFLVS</sequence>
<dbReference type="STRING" id="1051891.A0A0C3LQ61"/>